<dbReference type="PANTHER" id="PTHR30041:SF4">
    <property type="entry name" value="ARSENATE REDUCTASE"/>
    <property type="match status" value="1"/>
</dbReference>
<dbReference type="Pfam" id="PF03960">
    <property type="entry name" value="ArsC"/>
    <property type="match status" value="1"/>
</dbReference>
<dbReference type="InterPro" id="IPR006660">
    <property type="entry name" value="Arsenate_reductase-like"/>
</dbReference>
<organism evidence="1 2">
    <name type="scientific">Marine Group I thaumarchaeote SCGC AAA799-E16</name>
    <dbReference type="NCBI Taxonomy" id="1502292"/>
    <lineage>
        <taxon>Archaea</taxon>
        <taxon>Nitrososphaerota</taxon>
        <taxon>Marine Group I</taxon>
    </lineage>
</organism>
<gene>
    <name evidence="1" type="primary">spxA</name>
    <name evidence="1" type="ORF">AAA799E16_01593</name>
</gene>
<dbReference type="Proteomes" id="UP000028027">
    <property type="component" value="Unassembled WGS sequence"/>
</dbReference>
<dbReference type="PROSITE" id="PS51353">
    <property type="entry name" value="ARSC"/>
    <property type="match status" value="1"/>
</dbReference>
<dbReference type="Gene3D" id="3.40.30.10">
    <property type="entry name" value="Glutaredoxin"/>
    <property type="match status" value="1"/>
</dbReference>
<evidence type="ECO:0000313" key="2">
    <source>
        <dbReference type="Proteomes" id="UP000028027"/>
    </source>
</evidence>
<protein>
    <submittedName>
        <fullName evidence="1">Regulatory protein spx</fullName>
    </submittedName>
</protein>
<dbReference type="PANTHER" id="PTHR30041">
    <property type="entry name" value="ARSENATE REDUCTASE"/>
    <property type="match status" value="1"/>
</dbReference>
<dbReference type="EMBL" id="JNVL01000030">
    <property type="protein sequence ID" value="KER05719.1"/>
    <property type="molecule type" value="Genomic_DNA"/>
</dbReference>
<dbReference type="InterPro" id="IPR036249">
    <property type="entry name" value="Thioredoxin-like_sf"/>
</dbReference>
<proteinExistence type="predicted"/>
<reference evidence="1 2" key="1">
    <citation type="submission" date="2014-06" db="EMBL/GenBank/DDBJ databases">
        <authorList>
            <person name="Ngugi D.K."/>
            <person name="Blom J."/>
            <person name="Alam I."/>
            <person name="Rashid M."/>
            <person name="Ba Alawi W."/>
            <person name="Zhang G."/>
            <person name="Hikmawan T."/>
            <person name="Guan Y."/>
            <person name="Antunes A."/>
            <person name="Siam R."/>
            <person name="Eldorry H."/>
            <person name="Bajic V."/>
            <person name="Stingl U."/>
        </authorList>
    </citation>
    <scope>NUCLEOTIDE SEQUENCE [LARGE SCALE GENOMIC DNA]</scope>
    <source>
        <strain evidence="1">SCGC AAA799-E16</strain>
    </source>
</reference>
<dbReference type="PATRIC" id="fig|1502292.3.peg.1479"/>
<keyword evidence="2" id="KW-1185">Reference proteome</keyword>
<dbReference type="AlphaFoldDB" id="A0A081S466"/>
<name>A0A081S466_9ARCH</name>
<comment type="caution">
    <text evidence="1">The sequence shown here is derived from an EMBL/GenBank/DDBJ whole genome shotgun (WGS) entry which is preliminary data.</text>
</comment>
<accession>A0A081S466</accession>
<dbReference type="SUPFAM" id="SSF52833">
    <property type="entry name" value="Thioredoxin-like"/>
    <property type="match status" value="1"/>
</dbReference>
<sequence length="111" mass="13031">MKVFHKPTCITCKKTISEIKRMNKDIEKRDFFKDPFSETELKKIIKMTGKKPSELLRKRDKMYKELDLENAKKTDTQIIKLMVKYPGLILRPIIISKNKAYVGKVDAAKIK</sequence>
<evidence type="ECO:0000313" key="1">
    <source>
        <dbReference type="EMBL" id="KER05719.1"/>
    </source>
</evidence>